<sequence>MNKALLAKVKEKTKDTRLSEKYLTAITEKLGGSVEDDSTDEELIETTATLIADVATESQGEATRWAQKAKGNAKTKTVKDDDTDDDDDNDTDDDTNTKKGKGGKGKGKGSDNSDDEIATLRKRLDEMEAERTRGARTAEINAAFEKHKIPVFLRERLGKTIADDEDIETAVATLKQDCITNGLISGADTGAKAASDKQVDEAADALLESITAK</sequence>
<gene>
    <name evidence="1" type="ORF">E5331_04100</name>
</gene>
<evidence type="ECO:0000313" key="2">
    <source>
        <dbReference type="Proteomes" id="UP000306319"/>
    </source>
</evidence>
<keyword evidence="2" id="KW-1185">Reference proteome</keyword>
<name>A0AC61RI74_9BACT</name>
<protein>
    <submittedName>
        <fullName evidence="1">Uncharacterized protein</fullName>
    </submittedName>
</protein>
<evidence type="ECO:0000313" key="1">
    <source>
        <dbReference type="EMBL" id="TGY79978.1"/>
    </source>
</evidence>
<comment type="caution">
    <text evidence="1">The sequence shown here is derived from an EMBL/GenBank/DDBJ whole genome shotgun (WGS) entry which is preliminary data.</text>
</comment>
<dbReference type="EMBL" id="SRYB01000004">
    <property type="protein sequence ID" value="TGY79978.1"/>
    <property type="molecule type" value="Genomic_DNA"/>
</dbReference>
<organism evidence="1 2">
    <name type="scientific">Lepagella muris</name>
    <dbReference type="NCBI Taxonomy" id="3032870"/>
    <lineage>
        <taxon>Bacteria</taxon>
        <taxon>Pseudomonadati</taxon>
        <taxon>Bacteroidota</taxon>
        <taxon>Bacteroidia</taxon>
        <taxon>Bacteroidales</taxon>
        <taxon>Muribaculaceae</taxon>
        <taxon>Lepagella</taxon>
    </lineage>
</organism>
<proteinExistence type="predicted"/>
<dbReference type="Proteomes" id="UP000306319">
    <property type="component" value="Unassembled WGS sequence"/>
</dbReference>
<accession>A0AC61RI74</accession>
<reference evidence="1" key="1">
    <citation type="submission" date="2019-04" db="EMBL/GenBank/DDBJ databases">
        <title>Microbes associate with the intestines of laboratory mice.</title>
        <authorList>
            <person name="Navarre W."/>
            <person name="Wong E."/>
            <person name="Huang K."/>
            <person name="Tropini C."/>
            <person name="Ng K."/>
            <person name="Yu B."/>
        </authorList>
    </citation>
    <scope>NUCLEOTIDE SEQUENCE</scope>
    <source>
        <strain evidence="1">NM04_E33</strain>
    </source>
</reference>